<evidence type="ECO:0000313" key="2">
    <source>
        <dbReference type="EMBL" id="VFK56973.1"/>
    </source>
</evidence>
<evidence type="ECO:0000313" key="1">
    <source>
        <dbReference type="EMBL" id="VFK56555.1"/>
    </source>
</evidence>
<protein>
    <submittedName>
        <fullName evidence="3">Uncharacterized protein</fullName>
    </submittedName>
</protein>
<dbReference type="EMBL" id="CAADFX010000056">
    <property type="protein sequence ID" value="VFK56973.1"/>
    <property type="molecule type" value="Genomic_DNA"/>
</dbReference>
<dbReference type="EMBL" id="CAADFY010000090">
    <property type="protein sequence ID" value="VFK56555.1"/>
    <property type="molecule type" value="Genomic_DNA"/>
</dbReference>
<name>A0A451AA41_9GAMM</name>
<sequence>MVNHIYTWLAALLGDDLERFRAYVEMVHILSTNRDLTKQMEEADKMLTQIDVERLPVTRCWRHSNDVLVFGACKYQRVCRG</sequence>
<reference evidence="3" key="1">
    <citation type="submission" date="2019-02" db="EMBL/GenBank/DDBJ databases">
        <authorList>
            <person name="Gruber-Vodicka R. H."/>
            <person name="Seah K. B. B."/>
        </authorList>
    </citation>
    <scope>NUCLEOTIDE SEQUENCE</scope>
    <source>
        <strain evidence="2">BECK_BY1</strain>
        <strain evidence="3">BECK_BY2</strain>
        <strain evidence="1">BECK_BY3</strain>
    </source>
</reference>
<dbReference type="EMBL" id="CAADFV010000088">
    <property type="protein sequence ID" value="VFK62900.1"/>
    <property type="molecule type" value="Genomic_DNA"/>
</dbReference>
<evidence type="ECO:0000313" key="3">
    <source>
        <dbReference type="EMBL" id="VFK62900.1"/>
    </source>
</evidence>
<gene>
    <name evidence="2" type="ORF">BECKTUN1418D_GA0071000_105617</name>
    <name evidence="3" type="ORF">BECKTUN1418E_GA0071001_108817</name>
    <name evidence="1" type="ORF">BECKTUN1418F_GA0071002_109015</name>
</gene>
<accession>A0A451AA41</accession>
<proteinExistence type="predicted"/>
<organism evidence="3">
    <name type="scientific">Candidatus Kentrum sp. TUN</name>
    <dbReference type="NCBI Taxonomy" id="2126343"/>
    <lineage>
        <taxon>Bacteria</taxon>
        <taxon>Pseudomonadati</taxon>
        <taxon>Pseudomonadota</taxon>
        <taxon>Gammaproteobacteria</taxon>
        <taxon>Candidatus Kentrum</taxon>
    </lineage>
</organism>
<dbReference type="AlphaFoldDB" id="A0A451AA41"/>